<accession>A0ABD0JEW3</accession>
<sequence>MTQNSTRNLDLVGELTRSAAESAGTPSQLYPLPPSIPLTQPTLYPSTVPFRLELSFPGKKKKRGRRQIADRGTRSKTSVVCVRRQGESVNSTHTDVESLRLLEQSRAVFFTFHPGPRTGRMELTGFQLNLTAKIATQTDSIWGRRRVWHSGKVLPAGDTYLDDTSMAVLGNYDRLRLTRRRLTSDARKFVATGEHLPPNPETPSSVLGEREFTLELLNLSTRQVRTITYHRYLFAYSTNFPPLRKRSQSGQTGT</sequence>
<organism evidence="2 3">
    <name type="scientific">Batillaria attramentaria</name>
    <dbReference type="NCBI Taxonomy" id="370345"/>
    <lineage>
        <taxon>Eukaryota</taxon>
        <taxon>Metazoa</taxon>
        <taxon>Spiralia</taxon>
        <taxon>Lophotrochozoa</taxon>
        <taxon>Mollusca</taxon>
        <taxon>Gastropoda</taxon>
        <taxon>Caenogastropoda</taxon>
        <taxon>Sorbeoconcha</taxon>
        <taxon>Cerithioidea</taxon>
        <taxon>Batillariidae</taxon>
        <taxon>Batillaria</taxon>
    </lineage>
</organism>
<name>A0ABD0JEW3_9CAEN</name>
<evidence type="ECO:0000313" key="2">
    <source>
        <dbReference type="EMBL" id="KAK7473343.1"/>
    </source>
</evidence>
<protein>
    <submittedName>
        <fullName evidence="2">Uncharacterized protein</fullName>
    </submittedName>
</protein>
<reference evidence="2 3" key="1">
    <citation type="journal article" date="2023" name="Sci. Data">
        <title>Genome assembly of the Korean intertidal mud-creeper Batillaria attramentaria.</title>
        <authorList>
            <person name="Patra A.K."/>
            <person name="Ho P.T."/>
            <person name="Jun S."/>
            <person name="Lee S.J."/>
            <person name="Kim Y."/>
            <person name="Won Y.J."/>
        </authorList>
    </citation>
    <scope>NUCLEOTIDE SEQUENCE [LARGE SCALE GENOMIC DNA]</scope>
    <source>
        <strain evidence="2">Wonlab-2016</strain>
    </source>
</reference>
<evidence type="ECO:0000256" key="1">
    <source>
        <dbReference type="SAM" id="MobiDB-lite"/>
    </source>
</evidence>
<keyword evidence="3" id="KW-1185">Reference proteome</keyword>
<proteinExistence type="predicted"/>
<feature type="region of interest" description="Disordered" evidence="1">
    <location>
        <begin position="58"/>
        <end position="79"/>
    </location>
</feature>
<dbReference type="EMBL" id="JACVVK020000473">
    <property type="protein sequence ID" value="KAK7473343.1"/>
    <property type="molecule type" value="Genomic_DNA"/>
</dbReference>
<evidence type="ECO:0000313" key="3">
    <source>
        <dbReference type="Proteomes" id="UP001519460"/>
    </source>
</evidence>
<dbReference type="Proteomes" id="UP001519460">
    <property type="component" value="Unassembled WGS sequence"/>
</dbReference>
<comment type="caution">
    <text evidence="2">The sequence shown here is derived from an EMBL/GenBank/DDBJ whole genome shotgun (WGS) entry which is preliminary data.</text>
</comment>
<dbReference type="AlphaFoldDB" id="A0ABD0JEW3"/>
<gene>
    <name evidence="2" type="ORF">BaRGS_00035391</name>
</gene>